<evidence type="ECO:0000256" key="1">
    <source>
        <dbReference type="ARBA" id="ARBA00001933"/>
    </source>
</evidence>
<dbReference type="Gene3D" id="3.20.10.10">
    <property type="entry name" value="D-amino Acid Aminotransferase, subunit A, domain 2"/>
    <property type="match status" value="1"/>
</dbReference>
<comment type="similarity">
    <text evidence="2">Belongs to the class-IV pyridoxal-phosphate-dependent aminotransferase family.</text>
</comment>
<dbReference type="InterPro" id="IPR050571">
    <property type="entry name" value="Class-IV_PLP-Dep_Aminotrnsfr"/>
</dbReference>
<proteinExistence type="inferred from homology"/>
<protein>
    <submittedName>
        <fullName evidence="5">4-amino-4-deoxychorismate lyase</fullName>
        <ecNumber evidence="5">4.1.3.38</ecNumber>
    </submittedName>
</protein>
<dbReference type="CDD" id="cd00449">
    <property type="entry name" value="PLPDE_IV"/>
    <property type="match status" value="1"/>
</dbReference>
<organism evidence="5 6">
    <name type="scientific">Chengkuizengella marina</name>
    <dbReference type="NCBI Taxonomy" id="2507566"/>
    <lineage>
        <taxon>Bacteria</taxon>
        <taxon>Bacillati</taxon>
        <taxon>Bacillota</taxon>
        <taxon>Bacilli</taxon>
        <taxon>Bacillales</taxon>
        <taxon>Paenibacillaceae</taxon>
        <taxon>Chengkuizengella</taxon>
    </lineage>
</organism>
<dbReference type="PANTHER" id="PTHR42743:SF11">
    <property type="entry name" value="AMINODEOXYCHORISMATE LYASE"/>
    <property type="match status" value="1"/>
</dbReference>
<dbReference type="GO" id="GO:0046394">
    <property type="term" value="P:carboxylic acid biosynthetic process"/>
    <property type="evidence" value="ECO:0007669"/>
    <property type="project" value="UniProtKB-ARBA"/>
</dbReference>
<keyword evidence="4" id="KW-0663">Pyridoxal phosphate</keyword>
<dbReference type="InterPro" id="IPR001544">
    <property type="entry name" value="Aminotrans_IV"/>
</dbReference>
<dbReference type="Pfam" id="PF01063">
    <property type="entry name" value="Aminotran_4"/>
    <property type="match status" value="1"/>
</dbReference>
<dbReference type="EMBL" id="SIJB01000042">
    <property type="protein sequence ID" value="NBI30836.1"/>
    <property type="molecule type" value="Genomic_DNA"/>
</dbReference>
<dbReference type="GO" id="GO:0008696">
    <property type="term" value="F:4-amino-4-deoxychorismate lyase activity"/>
    <property type="evidence" value="ECO:0007669"/>
    <property type="project" value="UniProtKB-EC"/>
</dbReference>
<dbReference type="GO" id="GO:0005829">
    <property type="term" value="C:cytosol"/>
    <property type="evidence" value="ECO:0007669"/>
    <property type="project" value="TreeGrafter"/>
</dbReference>
<dbReference type="Proteomes" id="UP000448943">
    <property type="component" value="Unassembled WGS sequence"/>
</dbReference>
<dbReference type="InterPro" id="IPR043131">
    <property type="entry name" value="BCAT-like_N"/>
</dbReference>
<dbReference type="SUPFAM" id="SSF56752">
    <property type="entry name" value="D-aminoacid aminotransferase-like PLP-dependent enzymes"/>
    <property type="match status" value="1"/>
</dbReference>
<dbReference type="PANTHER" id="PTHR42743">
    <property type="entry name" value="AMINO-ACID AMINOTRANSFERASE"/>
    <property type="match status" value="1"/>
</dbReference>
<dbReference type="AlphaFoldDB" id="A0A6N9Q7J2"/>
<comment type="cofactor">
    <cofactor evidence="1">
        <name>pyridoxal 5'-phosphate</name>
        <dbReference type="ChEBI" id="CHEBI:597326"/>
    </cofactor>
</comment>
<evidence type="ECO:0000256" key="3">
    <source>
        <dbReference type="ARBA" id="ARBA00011738"/>
    </source>
</evidence>
<comment type="caution">
    <text evidence="5">The sequence shown here is derived from an EMBL/GenBank/DDBJ whole genome shotgun (WGS) entry which is preliminary data.</text>
</comment>
<evidence type="ECO:0000256" key="2">
    <source>
        <dbReference type="ARBA" id="ARBA00009320"/>
    </source>
</evidence>
<dbReference type="RefSeq" id="WP_160647646.1">
    <property type="nucleotide sequence ID" value="NZ_SIJB01000042.1"/>
</dbReference>
<dbReference type="GO" id="GO:0008652">
    <property type="term" value="P:amino acid biosynthetic process"/>
    <property type="evidence" value="ECO:0007669"/>
    <property type="project" value="UniProtKB-ARBA"/>
</dbReference>
<evidence type="ECO:0000313" key="6">
    <source>
        <dbReference type="Proteomes" id="UP000448943"/>
    </source>
</evidence>
<dbReference type="EC" id="4.1.3.38" evidence="5"/>
<dbReference type="FunFam" id="3.20.10.10:FF:000002">
    <property type="entry name" value="D-alanine aminotransferase"/>
    <property type="match status" value="1"/>
</dbReference>
<keyword evidence="6" id="KW-1185">Reference proteome</keyword>
<dbReference type="NCBIfam" id="NF005800">
    <property type="entry name" value="PRK07650.1"/>
    <property type="match status" value="1"/>
</dbReference>
<evidence type="ECO:0000256" key="4">
    <source>
        <dbReference type="ARBA" id="ARBA00022898"/>
    </source>
</evidence>
<accession>A0A6N9Q7J2</accession>
<dbReference type="InterPro" id="IPR036038">
    <property type="entry name" value="Aminotransferase-like"/>
</dbReference>
<reference evidence="5 6" key="1">
    <citation type="submission" date="2019-01" db="EMBL/GenBank/DDBJ databases">
        <title>Chengkuizengella sp. nov., isolated from deep-sea sediment of East Pacific Ocean.</title>
        <authorList>
            <person name="Yang J."/>
            <person name="Lai Q."/>
            <person name="Shao Z."/>
        </authorList>
    </citation>
    <scope>NUCLEOTIDE SEQUENCE [LARGE SCALE GENOMIC DNA]</scope>
    <source>
        <strain evidence="5 6">YPA3-1-1</strain>
    </source>
</reference>
<dbReference type="Gene3D" id="3.30.470.10">
    <property type="match status" value="1"/>
</dbReference>
<dbReference type="InterPro" id="IPR043132">
    <property type="entry name" value="BCAT-like_C"/>
</dbReference>
<sequence length="292" mass="33326">MKVSINGTIQDEKEAVISIFDHGFLYGMGLFETFRTYDGMPFLIEQHLNRLKRSCEMIGINWVPDKNRILLQIERLLEVNGLKDGYIRYTITAGEGNLGLPIDEYSKNNEIIYIKALPDMSVDLYKYGKAIQLLNIKRNTPETDIRLKSLHYMNNILAKKEMNEIAKDKTAEGLFLTAEGYLAEGIVSNIFFIRDQVWYTPSIDTGILPGVTRGYVIKWLNKIGIPVNEGRFLWEDLMAANEIFISNSIQEIVPITTLYDLNGKKMDVGSGQVGFETKELIRKYKSDIGGYK</sequence>
<gene>
    <name evidence="5" type="primary">pabC</name>
    <name evidence="5" type="ORF">ERL59_17945</name>
</gene>
<keyword evidence="5" id="KW-0456">Lyase</keyword>
<comment type="subunit">
    <text evidence="3">Homodimer.</text>
</comment>
<evidence type="ECO:0000313" key="5">
    <source>
        <dbReference type="EMBL" id="NBI30836.1"/>
    </source>
</evidence>
<name>A0A6N9Q7J2_9BACL</name>
<dbReference type="OrthoDB" id="9805628at2"/>